<evidence type="ECO:0000313" key="2">
    <source>
        <dbReference type="EMBL" id="KJR81462.1"/>
    </source>
</evidence>
<gene>
    <name evidence="2" type="ORF">SPSK_01306</name>
</gene>
<protein>
    <submittedName>
        <fullName evidence="2">Uncharacterized protein</fullName>
    </submittedName>
</protein>
<feature type="compositionally biased region" description="Polar residues" evidence="1">
    <location>
        <begin position="53"/>
        <end position="64"/>
    </location>
</feature>
<reference evidence="2 3" key="2">
    <citation type="journal article" date="2015" name="Eukaryot. Cell">
        <title>Asexual propagation of a virulent clone complex in a human and feline outbreak of sporotrichosis.</title>
        <authorList>
            <person name="Teixeira Mde M."/>
            <person name="Rodrigues A.M."/>
            <person name="Tsui C.K."/>
            <person name="de Almeida L.G."/>
            <person name="Van Diepeningen A.D."/>
            <person name="van den Ende B.G."/>
            <person name="Fernandes G.F."/>
            <person name="Kano R."/>
            <person name="Hamelin R.C."/>
            <person name="Lopes-Bezerra L.M."/>
            <person name="Vasconcelos A.T."/>
            <person name="de Hoog S."/>
            <person name="de Camargo Z.P."/>
            <person name="Felipe M.S."/>
        </authorList>
    </citation>
    <scope>NUCLEOTIDE SEQUENCE [LARGE SCALE GENOMIC DNA]</scope>
    <source>
        <strain evidence="2 3">1099-18</strain>
    </source>
</reference>
<name>A0A0F2LVI2_SPOSC</name>
<evidence type="ECO:0000313" key="3">
    <source>
        <dbReference type="Proteomes" id="UP000033710"/>
    </source>
</evidence>
<dbReference type="KEGG" id="ssck:SPSK_01306"/>
<dbReference type="Proteomes" id="UP000033710">
    <property type="component" value="Unassembled WGS sequence"/>
</dbReference>
<dbReference type="RefSeq" id="XP_016584138.1">
    <property type="nucleotide sequence ID" value="XM_016728236.1"/>
</dbReference>
<evidence type="ECO:0000256" key="1">
    <source>
        <dbReference type="SAM" id="MobiDB-lite"/>
    </source>
</evidence>
<dbReference type="VEuPathDB" id="FungiDB:SPSK_01306"/>
<accession>A0A0F2LVI2</accession>
<dbReference type="GeneID" id="27663513"/>
<sequence length="121" mass="13850">MFLIFCTQRYAQWSMKSEEADRSSCELTKPRITLTDNCRILLPDRVNERLAPQNGTRQPLWNKNATRKEKYVTRRPPLSVPSDIQRKPPPPVGGELKFLSHYSAQQIQSGCIGLQRPATVP</sequence>
<reference evidence="2 3" key="1">
    <citation type="journal article" date="2014" name="BMC Genomics">
        <title>Comparative genomics of the major fungal agents of human and animal Sporotrichosis: Sporothrix schenckii and Sporothrix brasiliensis.</title>
        <authorList>
            <person name="Teixeira M.M."/>
            <person name="de Almeida L.G."/>
            <person name="Kubitschek-Barreira P."/>
            <person name="Alves F.L."/>
            <person name="Kioshima E.S."/>
            <person name="Abadio A.K."/>
            <person name="Fernandes L."/>
            <person name="Derengowski L.S."/>
            <person name="Ferreira K.S."/>
            <person name="Souza R.C."/>
            <person name="Ruiz J.C."/>
            <person name="de Andrade N.C."/>
            <person name="Paes H.C."/>
            <person name="Nicola A.M."/>
            <person name="Albuquerque P."/>
            <person name="Gerber A.L."/>
            <person name="Martins V.P."/>
            <person name="Peconick L.D."/>
            <person name="Neto A.V."/>
            <person name="Chaucanez C.B."/>
            <person name="Silva P.A."/>
            <person name="Cunha O.L."/>
            <person name="de Oliveira F.F."/>
            <person name="dos Santos T.C."/>
            <person name="Barros A.L."/>
            <person name="Soares M.A."/>
            <person name="de Oliveira L.M."/>
            <person name="Marini M.M."/>
            <person name="Villalobos-Duno H."/>
            <person name="Cunha M.M."/>
            <person name="de Hoog S."/>
            <person name="da Silveira J.F."/>
            <person name="Henrissat B."/>
            <person name="Nino-Vega G.A."/>
            <person name="Cisalpino P.S."/>
            <person name="Mora-Montes H.M."/>
            <person name="Almeida S.R."/>
            <person name="Stajich J.E."/>
            <person name="Lopes-Bezerra L.M."/>
            <person name="Vasconcelos A.T."/>
            <person name="Felipe M.S."/>
        </authorList>
    </citation>
    <scope>NUCLEOTIDE SEQUENCE [LARGE SCALE GENOMIC DNA]</scope>
    <source>
        <strain evidence="2 3">1099-18</strain>
    </source>
</reference>
<dbReference type="AlphaFoldDB" id="A0A0F2LVI2"/>
<feature type="region of interest" description="Disordered" evidence="1">
    <location>
        <begin position="49"/>
        <end position="93"/>
    </location>
</feature>
<dbReference type="EMBL" id="AXCR01000011">
    <property type="protein sequence ID" value="KJR81462.1"/>
    <property type="molecule type" value="Genomic_DNA"/>
</dbReference>
<comment type="caution">
    <text evidence="2">The sequence shown here is derived from an EMBL/GenBank/DDBJ whole genome shotgun (WGS) entry which is preliminary data.</text>
</comment>
<organism evidence="2 3">
    <name type="scientific">Sporothrix schenckii 1099-18</name>
    <dbReference type="NCBI Taxonomy" id="1397361"/>
    <lineage>
        <taxon>Eukaryota</taxon>
        <taxon>Fungi</taxon>
        <taxon>Dikarya</taxon>
        <taxon>Ascomycota</taxon>
        <taxon>Pezizomycotina</taxon>
        <taxon>Sordariomycetes</taxon>
        <taxon>Sordariomycetidae</taxon>
        <taxon>Ophiostomatales</taxon>
        <taxon>Ophiostomataceae</taxon>
        <taxon>Sporothrix</taxon>
    </lineage>
</organism>
<proteinExistence type="predicted"/>